<sequence length="100" mass="10771">MEATIAGKKETRGGNPAGGHAVSLKVPKKDGRIPRPCNKYMEDVAPTIIFIHLCSSLSFPNISSTHEYSSSKETGSLQILFSYVSIDRVVCAATRAGDCR</sequence>
<accession>A0ACB9P1D0</accession>
<proteinExistence type="predicted"/>
<organism evidence="1 2">
    <name type="scientific">Melastoma candidum</name>
    <dbReference type="NCBI Taxonomy" id="119954"/>
    <lineage>
        <taxon>Eukaryota</taxon>
        <taxon>Viridiplantae</taxon>
        <taxon>Streptophyta</taxon>
        <taxon>Embryophyta</taxon>
        <taxon>Tracheophyta</taxon>
        <taxon>Spermatophyta</taxon>
        <taxon>Magnoliopsida</taxon>
        <taxon>eudicotyledons</taxon>
        <taxon>Gunneridae</taxon>
        <taxon>Pentapetalae</taxon>
        <taxon>rosids</taxon>
        <taxon>malvids</taxon>
        <taxon>Myrtales</taxon>
        <taxon>Melastomataceae</taxon>
        <taxon>Melastomatoideae</taxon>
        <taxon>Melastomateae</taxon>
        <taxon>Melastoma</taxon>
    </lineage>
</organism>
<reference evidence="2" key="1">
    <citation type="journal article" date="2023" name="Front. Plant Sci.">
        <title>Chromosomal-level genome assembly of Melastoma candidum provides insights into trichome evolution.</title>
        <authorList>
            <person name="Zhong Y."/>
            <person name="Wu W."/>
            <person name="Sun C."/>
            <person name="Zou P."/>
            <person name="Liu Y."/>
            <person name="Dai S."/>
            <person name="Zhou R."/>
        </authorList>
    </citation>
    <scope>NUCLEOTIDE SEQUENCE [LARGE SCALE GENOMIC DNA]</scope>
</reference>
<dbReference type="EMBL" id="CM042886">
    <property type="protein sequence ID" value="KAI4342793.1"/>
    <property type="molecule type" value="Genomic_DNA"/>
</dbReference>
<dbReference type="Proteomes" id="UP001057402">
    <property type="component" value="Chromosome 7"/>
</dbReference>
<name>A0ACB9P1D0_9MYRT</name>
<keyword evidence="2" id="KW-1185">Reference proteome</keyword>
<gene>
    <name evidence="1" type="ORF">MLD38_027374</name>
</gene>
<evidence type="ECO:0000313" key="2">
    <source>
        <dbReference type="Proteomes" id="UP001057402"/>
    </source>
</evidence>
<protein>
    <submittedName>
        <fullName evidence="1">Uncharacterized protein</fullName>
    </submittedName>
</protein>
<comment type="caution">
    <text evidence="1">The sequence shown here is derived from an EMBL/GenBank/DDBJ whole genome shotgun (WGS) entry which is preliminary data.</text>
</comment>
<evidence type="ECO:0000313" key="1">
    <source>
        <dbReference type="EMBL" id="KAI4342793.1"/>
    </source>
</evidence>